<keyword evidence="2" id="KW-0812">Transmembrane</keyword>
<accession>A0A976QVE3</accession>
<dbReference type="Gene3D" id="1.20.5.110">
    <property type="match status" value="1"/>
</dbReference>
<gene>
    <name evidence="4" type="ORF">MACK_002993</name>
</gene>
<dbReference type="EMBL" id="CP056072">
    <property type="protein sequence ID" value="UKK02895.2"/>
    <property type="molecule type" value="Genomic_DNA"/>
</dbReference>
<dbReference type="AlphaFoldDB" id="A0A976QVE3"/>
<evidence type="ECO:0000256" key="1">
    <source>
        <dbReference type="SAM" id="MobiDB-lite"/>
    </source>
</evidence>
<keyword evidence="2" id="KW-1133">Transmembrane helix</keyword>
<feature type="domain" description="T-SNARE coiled-coil homology" evidence="3">
    <location>
        <begin position="316"/>
        <end position="378"/>
    </location>
</feature>
<protein>
    <recommendedName>
        <fullName evidence="3">t-SNARE coiled-coil homology domain-containing protein</fullName>
    </recommendedName>
</protein>
<feature type="compositionally biased region" description="Low complexity" evidence="1">
    <location>
        <begin position="223"/>
        <end position="237"/>
    </location>
</feature>
<dbReference type="SUPFAM" id="SSF58038">
    <property type="entry name" value="SNARE fusion complex"/>
    <property type="match status" value="1"/>
</dbReference>
<dbReference type="InterPro" id="IPR000727">
    <property type="entry name" value="T_SNARE_dom"/>
</dbReference>
<name>A0A976QVE3_THEOR</name>
<dbReference type="PROSITE" id="PS50192">
    <property type="entry name" value="T_SNARE"/>
    <property type="match status" value="1"/>
</dbReference>
<feature type="region of interest" description="Disordered" evidence="1">
    <location>
        <begin position="217"/>
        <end position="239"/>
    </location>
</feature>
<evidence type="ECO:0000313" key="4">
    <source>
        <dbReference type="EMBL" id="UKK02895.2"/>
    </source>
</evidence>
<dbReference type="Proteomes" id="UP000244811">
    <property type="component" value="Chromosome 4"/>
</dbReference>
<proteinExistence type="predicted"/>
<organism evidence="4 5">
    <name type="scientific">Theileria orientalis</name>
    <dbReference type="NCBI Taxonomy" id="68886"/>
    <lineage>
        <taxon>Eukaryota</taxon>
        <taxon>Sar</taxon>
        <taxon>Alveolata</taxon>
        <taxon>Apicomplexa</taxon>
        <taxon>Aconoidasida</taxon>
        <taxon>Piroplasmida</taxon>
        <taxon>Theileriidae</taxon>
        <taxon>Theileria</taxon>
    </lineage>
</organism>
<evidence type="ECO:0000256" key="2">
    <source>
        <dbReference type="SAM" id="Phobius"/>
    </source>
</evidence>
<keyword evidence="2" id="KW-0472">Membrane</keyword>
<feature type="transmembrane region" description="Helical" evidence="2">
    <location>
        <begin position="385"/>
        <end position="407"/>
    </location>
</feature>
<reference evidence="4" key="1">
    <citation type="submission" date="2022-07" db="EMBL/GenBank/DDBJ databases">
        <title>Evaluation of T. orientalis genome assembly methods using nanopore sequencing and analysis of variation between genomes.</title>
        <authorList>
            <person name="Yam J."/>
            <person name="Micallef M.L."/>
            <person name="Liu M."/>
            <person name="Djordjevic S.P."/>
            <person name="Bogema D.R."/>
            <person name="Jenkins C."/>
        </authorList>
    </citation>
    <scope>NUCLEOTIDE SEQUENCE</scope>
    <source>
        <strain evidence="4">Goon Nure</strain>
    </source>
</reference>
<sequence length="416" mass="47459">MDRSYDFKRKYLYWYSVLKNDSDQLNNSYSEDSNLDRYSIVSSLLFNRLLCLESLLAPYTISNDEQTYKYNKHGVLNLPNIGNLNSYVLSKRLLFNKIGIDSIVHDSKLIGEMINQMQDTLDKDRTSYNKPISVINHKEGINSCLRYLFQILKDEVQNYQRLRLKFESSVSNTLKIMSENLSEVSNLDTSIISDSIPNSYITHFIATNIKSQSHIDLSENDDSQSYSDKSGYSSPDPNILSISVSTNPKYGLGLSSNVQNKFISNSNSRSTHGSLNYDRGVYNISSNYIDESDMGTQQVTDTLVQQYARTVNSINDQIKANELQAINSVQERLTEISSMFVKLTGTVEQQNELHQLINANVQESLTNIEKTQDTLKKTSKENLPFYHRILCTALVGMSLFLLFIDYLKSSKGSYLF</sequence>
<evidence type="ECO:0000313" key="5">
    <source>
        <dbReference type="Proteomes" id="UP000244811"/>
    </source>
</evidence>
<evidence type="ECO:0000259" key="3">
    <source>
        <dbReference type="PROSITE" id="PS50192"/>
    </source>
</evidence>